<dbReference type="PANTHER" id="PTHR43141:SF4">
    <property type="entry name" value="CYTOCHROME BD2 SUBUNIT II"/>
    <property type="match status" value="1"/>
</dbReference>
<feature type="transmembrane region" description="Helical" evidence="7">
    <location>
        <begin position="153"/>
        <end position="175"/>
    </location>
</feature>
<organism evidence="8 9">
    <name type="scientific">Burkholderia contaminans</name>
    <dbReference type="NCBI Taxonomy" id="488447"/>
    <lineage>
        <taxon>Bacteria</taxon>
        <taxon>Pseudomonadati</taxon>
        <taxon>Pseudomonadota</taxon>
        <taxon>Betaproteobacteria</taxon>
        <taxon>Burkholderiales</taxon>
        <taxon>Burkholderiaceae</taxon>
        <taxon>Burkholderia</taxon>
        <taxon>Burkholderia cepacia complex</taxon>
    </lineage>
</organism>
<gene>
    <name evidence="8" type="primary">cydB</name>
    <name evidence="8" type="ORF">QZM56_04425</name>
</gene>
<feature type="transmembrane region" description="Helical" evidence="7">
    <location>
        <begin position="111"/>
        <end position="133"/>
    </location>
</feature>
<evidence type="ECO:0000256" key="3">
    <source>
        <dbReference type="ARBA" id="ARBA00022475"/>
    </source>
</evidence>
<dbReference type="GO" id="GO:0009055">
    <property type="term" value="F:electron transfer activity"/>
    <property type="evidence" value="ECO:0007669"/>
    <property type="project" value="TreeGrafter"/>
</dbReference>
<reference evidence="8" key="1">
    <citation type="submission" date="2023-07" db="EMBL/GenBank/DDBJ databases">
        <title>A collection of bacterial strains from the Burkholderia cepacia Research Laboratory and Repository.</title>
        <authorList>
            <person name="Lipuma J."/>
            <person name="Spilker T."/>
            <person name="Caverly L."/>
        </authorList>
    </citation>
    <scope>NUCLEOTIDE SEQUENCE</scope>
    <source>
        <strain evidence="8">AU44979</strain>
    </source>
</reference>
<dbReference type="GO" id="GO:0005886">
    <property type="term" value="C:plasma membrane"/>
    <property type="evidence" value="ECO:0007669"/>
    <property type="project" value="UniProtKB-SubCell"/>
</dbReference>
<keyword evidence="4 7" id="KW-0812">Transmembrane</keyword>
<accession>A0AAP4VGD3</accession>
<evidence type="ECO:0000313" key="8">
    <source>
        <dbReference type="EMBL" id="MDN7563744.1"/>
    </source>
</evidence>
<sequence>MMNWFWFVELAFALVAYLMLDGFDLGVGMLTAFAGDARDEMIASIAPVWDGNGTWLVIAGTILFGAFPSVYSIVLPALYAPLGMMLAGLIMRGVAIEFHHKAVRSRRIWDVLLFAGSLLASVMQGVCVGTYAQGLPVDHLRYAGNGFEWCSPFALWCGASLALGYALLGSGWLVLKGRDALQRLGRDAINRLAPITALFALSILASTLLTETAVETRWLLHPLLFALPIAACLTFLYAPTAARREGASAYLFAAAGCIAMVLMLAASYLPFIVPFDVTLDAAAAPRSSQTFMFWGAGLFVLPFIVFYTYVAYSVFRGKASSVHAYH</sequence>
<evidence type="ECO:0000256" key="6">
    <source>
        <dbReference type="ARBA" id="ARBA00023136"/>
    </source>
</evidence>
<evidence type="ECO:0000256" key="4">
    <source>
        <dbReference type="ARBA" id="ARBA00022692"/>
    </source>
</evidence>
<dbReference type="GO" id="GO:0016682">
    <property type="term" value="F:oxidoreductase activity, acting on diphenols and related substances as donors, oxygen as acceptor"/>
    <property type="evidence" value="ECO:0007669"/>
    <property type="project" value="TreeGrafter"/>
</dbReference>
<evidence type="ECO:0000256" key="5">
    <source>
        <dbReference type="ARBA" id="ARBA00022989"/>
    </source>
</evidence>
<keyword evidence="6 7" id="KW-0472">Membrane</keyword>
<protein>
    <submittedName>
        <fullName evidence="8">Cytochrome d ubiquinol oxidase subunit II</fullName>
    </submittedName>
</protein>
<comment type="similarity">
    <text evidence="2">Belongs to the cytochrome ubiquinol oxidase subunit 2 family.</text>
</comment>
<proteinExistence type="inferred from homology"/>
<feature type="transmembrane region" description="Helical" evidence="7">
    <location>
        <begin position="6"/>
        <end position="34"/>
    </location>
</feature>
<evidence type="ECO:0000256" key="1">
    <source>
        <dbReference type="ARBA" id="ARBA00004651"/>
    </source>
</evidence>
<keyword evidence="3" id="KW-1003">Cell membrane</keyword>
<dbReference type="RefSeq" id="WP_198113178.1">
    <property type="nucleotide sequence ID" value="NZ_CADEUY010000002.1"/>
</dbReference>
<evidence type="ECO:0000256" key="7">
    <source>
        <dbReference type="SAM" id="Phobius"/>
    </source>
</evidence>
<evidence type="ECO:0000256" key="2">
    <source>
        <dbReference type="ARBA" id="ARBA00007543"/>
    </source>
</evidence>
<name>A0AAP4VGD3_9BURK</name>
<dbReference type="GO" id="GO:0070069">
    <property type="term" value="C:cytochrome complex"/>
    <property type="evidence" value="ECO:0007669"/>
    <property type="project" value="TreeGrafter"/>
</dbReference>
<feature type="transmembrane region" description="Helical" evidence="7">
    <location>
        <begin position="219"/>
        <end position="238"/>
    </location>
</feature>
<comment type="caution">
    <text evidence="8">The sequence shown here is derived from an EMBL/GenBank/DDBJ whole genome shotgun (WGS) entry which is preliminary data.</text>
</comment>
<feature type="transmembrane region" description="Helical" evidence="7">
    <location>
        <begin position="250"/>
        <end position="271"/>
    </location>
</feature>
<dbReference type="GO" id="GO:0019646">
    <property type="term" value="P:aerobic electron transport chain"/>
    <property type="evidence" value="ECO:0007669"/>
    <property type="project" value="TreeGrafter"/>
</dbReference>
<dbReference type="PANTHER" id="PTHR43141">
    <property type="entry name" value="CYTOCHROME BD2 SUBUNIT II"/>
    <property type="match status" value="1"/>
</dbReference>
<evidence type="ECO:0000313" key="9">
    <source>
        <dbReference type="Proteomes" id="UP001172109"/>
    </source>
</evidence>
<dbReference type="InterPro" id="IPR003317">
    <property type="entry name" value="Cyt-d_oxidase_su2"/>
</dbReference>
<comment type="subcellular location">
    <subcellularLocation>
        <location evidence="1">Cell membrane</location>
        <topology evidence="1">Multi-pass membrane protein</topology>
    </subcellularLocation>
</comment>
<dbReference type="EMBL" id="JAUJQS010000002">
    <property type="protein sequence ID" value="MDN7563744.1"/>
    <property type="molecule type" value="Genomic_DNA"/>
</dbReference>
<dbReference type="Pfam" id="PF02322">
    <property type="entry name" value="Cyt_bd_oxida_II"/>
    <property type="match status" value="1"/>
</dbReference>
<dbReference type="NCBIfam" id="TIGR00203">
    <property type="entry name" value="cydB"/>
    <property type="match status" value="1"/>
</dbReference>
<feature type="transmembrane region" description="Helical" evidence="7">
    <location>
        <begin position="55"/>
        <end position="74"/>
    </location>
</feature>
<dbReference type="Proteomes" id="UP001172109">
    <property type="component" value="Unassembled WGS sequence"/>
</dbReference>
<keyword evidence="5 7" id="KW-1133">Transmembrane helix</keyword>
<feature type="transmembrane region" description="Helical" evidence="7">
    <location>
        <begin position="291"/>
        <end position="312"/>
    </location>
</feature>
<feature type="transmembrane region" description="Helical" evidence="7">
    <location>
        <begin position="195"/>
        <end position="213"/>
    </location>
</feature>
<dbReference type="AlphaFoldDB" id="A0AAP4VGD3"/>